<dbReference type="AlphaFoldDB" id="X1D3H2"/>
<dbReference type="EMBL" id="BART01038160">
    <property type="protein sequence ID" value="GAH14737.1"/>
    <property type="molecule type" value="Genomic_DNA"/>
</dbReference>
<name>X1D3H2_9ZZZZ</name>
<reference evidence="1" key="1">
    <citation type="journal article" date="2014" name="Front. Microbiol.">
        <title>High frequency of phylogenetically diverse reductive dehalogenase-homologous genes in deep subseafloor sedimentary metagenomes.</title>
        <authorList>
            <person name="Kawai M."/>
            <person name="Futagami T."/>
            <person name="Toyoda A."/>
            <person name="Takaki Y."/>
            <person name="Nishi S."/>
            <person name="Hori S."/>
            <person name="Arai W."/>
            <person name="Tsubouchi T."/>
            <person name="Morono Y."/>
            <person name="Uchiyama I."/>
            <person name="Ito T."/>
            <person name="Fujiyama A."/>
            <person name="Inagaki F."/>
            <person name="Takami H."/>
        </authorList>
    </citation>
    <scope>NUCLEOTIDE SEQUENCE</scope>
    <source>
        <strain evidence="1">Expedition CK06-06</strain>
    </source>
</reference>
<gene>
    <name evidence="1" type="ORF">S01H4_63449</name>
</gene>
<evidence type="ECO:0000313" key="1">
    <source>
        <dbReference type="EMBL" id="GAH14737.1"/>
    </source>
</evidence>
<comment type="caution">
    <text evidence="1">The sequence shown here is derived from an EMBL/GenBank/DDBJ whole genome shotgun (WGS) entry which is preliminary data.</text>
</comment>
<accession>X1D3H2</accession>
<sequence length="81" mass="9275">MYYPLFVLEGLNILKAAVNWKLDRQILFNMAKEEAKRLGLPLVNYGCKNAEPFVSQSDLNLDIVPRDVPNFELIEPDGRIP</sequence>
<proteinExistence type="predicted"/>
<feature type="non-terminal residue" evidence="1">
    <location>
        <position position="81"/>
    </location>
</feature>
<organism evidence="1">
    <name type="scientific">marine sediment metagenome</name>
    <dbReference type="NCBI Taxonomy" id="412755"/>
    <lineage>
        <taxon>unclassified sequences</taxon>
        <taxon>metagenomes</taxon>
        <taxon>ecological metagenomes</taxon>
    </lineage>
</organism>
<protein>
    <submittedName>
        <fullName evidence="1">Uncharacterized protein</fullName>
    </submittedName>
</protein>